<organism evidence="1 2">
    <name type="scientific">Candidozyma auris</name>
    <name type="common">Yeast</name>
    <name type="synonym">Candida auris</name>
    <dbReference type="NCBI Taxonomy" id="498019"/>
    <lineage>
        <taxon>Eukaryota</taxon>
        <taxon>Fungi</taxon>
        <taxon>Dikarya</taxon>
        <taxon>Ascomycota</taxon>
        <taxon>Saccharomycotina</taxon>
        <taxon>Pichiomycetes</taxon>
        <taxon>Metschnikowiaceae</taxon>
        <taxon>Candidozyma</taxon>
    </lineage>
</organism>
<gene>
    <name evidence="1" type="ORF">QG37_04089</name>
</gene>
<evidence type="ECO:0000313" key="1">
    <source>
        <dbReference type="EMBL" id="KND99027.1"/>
    </source>
</evidence>
<accession>A0A0L0NXW6</accession>
<sequence>MPAATPIKMTAEQKEAQIMNEIRKNNAKFEPRFETTFFGNFFGIAFKTN</sequence>
<reference evidence="2" key="1">
    <citation type="journal article" date="2015" name="BMC Genomics">
        <title>Draft genome of a commonly misdiagnosed multidrug resistant pathogen Candida auris.</title>
        <authorList>
            <person name="Chatterjee S."/>
            <person name="Alampalli S.V."/>
            <person name="Nageshan R.K."/>
            <person name="Chettiar S.T."/>
            <person name="Joshi S."/>
            <person name="Tatu U.S."/>
        </authorList>
    </citation>
    <scope>NUCLEOTIDE SEQUENCE [LARGE SCALE GENOMIC DNA]</scope>
    <source>
        <strain evidence="2">6684</strain>
    </source>
</reference>
<protein>
    <submittedName>
        <fullName evidence="1">Uncharacterized protein</fullName>
    </submittedName>
</protein>
<dbReference type="EMBL" id="LGST01000027">
    <property type="protein sequence ID" value="KND99027.1"/>
    <property type="molecule type" value="Genomic_DNA"/>
</dbReference>
<dbReference type="Proteomes" id="UP000037122">
    <property type="component" value="Unassembled WGS sequence"/>
</dbReference>
<evidence type="ECO:0000313" key="2">
    <source>
        <dbReference type="Proteomes" id="UP000037122"/>
    </source>
</evidence>
<dbReference type="AlphaFoldDB" id="A0A0L0NXW6"/>
<comment type="caution">
    <text evidence="1">The sequence shown here is derived from an EMBL/GenBank/DDBJ whole genome shotgun (WGS) entry which is preliminary data.</text>
</comment>
<proteinExistence type="predicted"/>
<dbReference type="VEuPathDB" id="FungiDB:QG37_04089"/>
<name>A0A0L0NXW6_CANAR</name>